<accession>A0ABP0Q4Y1</accession>
<evidence type="ECO:0000313" key="2">
    <source>
        <dbReference type="EMBL" id="CAK9083306.1"/>
    </source>
</evidence>
<reference evidence="2 3" key="1">
    <citation type="submission" date="2024-02" db="EMBL/GenBank/DDBJ databases">
        <authorList>
            <person name="Chen Y."/>
            <person name="Shah S."/>
            <person name="Dougan E. K."/>
            <person name="Thang M."/>
            <person name="Chan C."/>
        </authorList>
    </citation>
    <scope>NUCLEOTIDE SEQUENCE [LARGE SCALE GENOMIC DNA]</scope>
</reference>
<comment type="caution">
    <text evidence="2">The sequence shown here is derived from an EMBL/GenBank/DDBJ whole genome shotgun (WGS) entry which is preliminary data.</text>
</comment>
<protein>
    <submittedName>
        <fullName evidence="2">Uncharacterized protein</fullName>
    </submittedName>
</protein>
<name>A0ABP0Q4Y1_9DINO</name>
<sequence>MDETHLADDKTVAGSLAFLLGAKADTKPAALGILSEADCGQRKIKLSSIVSQVDDTEILLDDEKEILKAFARYEVVYGKGERPPKESEPTTEQITAIRRCKYFSAGIAPTGDDPGPVENGCGCKFIPGSFGRATLGHKLCADFNKGTCAVDGKVLYLYSGPHRPSDGLGKYIKDRGIEVTYVDREINELHDLLDQDVWERIESNLHMYDGYMISPPCSTFSPARQGMGGPQPLRSTEGPEVYGLRDLTAEDRQKAREGNILALRAHQTASHAHRSNKPWLLEQPHEREEKTSMFKLDEYRDLIATDGVLTYTFAQCRFGAPSEKLTDLLSNIEGLTEFTTLCNHPKQWWRTPWNGKWIFAAHPPLKGKQRAVLAEQWRPSMLRSREPKGEYLTRQAAACPNRLNEALAAALAMAITKMKDKAKGAAGRVGDKRLAQAADWDPKPQKAMKLSGQAEQVKKPDDDRNSLRNVHQWITDKMRYIGAQAEDQMWRSIASHQSQDEVIIPEQAISLMRLDIRDMLIRNASGGLSADLSIDPIDDNNCTTVIRAYLLEAWAQVVEDPATAAVAWLYSGAPAGLQLQSESLDGVFPKVDDAEHLDVHDLATDFDNFHNYVGVEEDSEALETRESLYHQKGYLAKYDSLEELGDKPVLSKLACIKKLKYNPDTGQYISKSRIILDCRRSGVSLTSVRTHKSVLPRITDAINSALTLMDQATGSQRVTMFIADIVDAF</sequence>
<feature type="region of interest" description="Disordered" evidence="1">
    <location>
        <begin position="437"/>
        <end position="465"/>
    </location>
</feature>
<proteinExistence type="predicted"/>
<keyword evidence="3" id="KW-1185">Reference proteome</keyword>
<evidence type="ECO:0000256" key="1">
    <source>
        <dbReference type="SAM" id="MobiDB-lite"/>
    </source>
</evidence>
<dbReference type="Proteomes" id="UP001642464">
    <property type="component" value="Unassembled WGS sequence"/>
</dbReference>
<evidence type="ECO:0000313" key="3">
    <source>
        <dbReference type="Proteomes" id="UP001642464"/>
    </source>
</evidence>
<organism evidence="2 3">
    <name type="scientific">Durusdinium trenchii</name>
    <dbReference type="NCBI Taxonomy" id="1381693"/>
    <lineage>
        <taxon>Eukaryota</taxon>
        <taxon>Sar</taxon>
        <taxon>Alveolata</taxon>
        <taxon>Dinophyceae</taxon>
        <taxon>Suessiales</taxon>
        <taxon>Symbiodiniaceae</taxon>
        <taxon>Durusdinium</taxon>
    </lineage>
</organism>
<feature type="compositionally biased region" description="Basic and acidic residues" evidence="1">
    <location>
        <begin position="456"/>
        <end position="465"/>
    </location>
</feature>
<gene>
    <name evidence="2" type="ORF">SCF082_LOCUS39550</name>
</gene>
<dbReference type="EMBL" id="CAXAMM010039043">
    <property type="protein sequence ID" value="CAK9083306.1"/>
    <property type="molecule type" value="Genomic_DNA"/>
</dbReference>